<dbReference type="CDD" id="cd01644">
    <property type="entry name" value="RT_pepA17"/>
    <property type="match status" value="1"/>
</dbReference>
<dbReference type="GO" id="GO:0042575">
    <property type="term" value="C:DNA polymerase complex"/>
    <property type="evidence" value="ECO:0007669"/>
    <property type="project" value="UniProtKB-ARBA"/>
</dbReference>
<dbReference type="Pfam" id="PF18701">
    <property type="entry name" value="DUF5641"/>
    <property type="match status" value="1"/>
</dbReference>
<organism evidence="2 3">
    <name type="scientific">Macrosiphum euphorbiae</name>
    <name type="common">potato aphid</name>
    <dbReference type="NCBI Taxonomy" id="13131"/>
    <lineage>
        <taxon>Eukaryota</taxon>
        <taxon>Metazoa</taxon>
        <taxon>Ecdysozoa</taxon>
        <taxon>Arthropoda</taxon>
        <taxon>Hexapoda</taxon>
        <taxon>Insecta</taxon>
        <taxon>Pterygota</taxon>
        <taxon>Neoptera</taxon>
        <taxon>Paraneoptera</taxon>
        <taxon>Hemiptera</taxon>
        <taxon>Sternorrhyncha</taxon>
        <taxon>Aphidomorpha</taxon>
        <taxon>Aphidoidea</taxon>
        <taxon>Aphididae</taxon>
        <taxon>Macrosiphini</taxon>
        <taxon>Macrosiphum</taxon>
    </lineage>
</organism>
<protein>
    <recommendedName>
        <fullName evidence="1">Integrase catalytic domain-containing protein</fullName>
    </recommendedName>
</protein>
<sequence length="1718" mass="194852">MSEELKKLHTERGRIKAKLTRFKTYLLSNQTTVTEIKRRLGKVDDIFNEFEIVQSAIEDLEDTDVEQAERAAFEDYFYALLGQADEQVLKRENVVACVGSNHTNNTHVKLPLLQLPEFTGNYLEWTSFSDTWKSSIDQHPHISNVERFQYLKAAVKGEAMQVIDALTLSEGNYQIAWQLLEKRFSDKRAIVRDRINVLLSVQSADKKDSNSLRQAINTVEMQINALSVLGVDTSTWDPIIIGLLTSKLDSETLERWERSETTNELPTKKEILEFMSTHCRARESVQAVQHNAPKLTAKSNNIKHKKEGKQTIYSTAHIATDNKSCKMCKKGHPIFLCFKFKQLNSQERINKAKELNLCVCCLSEGHKKDSCKYPGCKKCNAKHNTLLHPDNVPITTDSTVSQNGVPKESANTVIVMTTRPTGQQPRKTAMLSTALILARDQRGSYQPIRALLDPGAQSNFITEHAAQLLGLPRINLNATISGMGQETSVARSSLNCIIKSCNSDFSAEVHCLIMKKLTNDLPMTKINLGSWKVPKNIELADPNFNVPSKIDMLLGAEWFFHLMVEGQIKSTLEVPVVQNTVLGWIISGGRNVSHTSSENCFQTTCYFEKTDDLKSLVERFWQIDDLGKCENALSSTEKECLNWFNQTTTQDTSGRFVVSLPRKLNASELGESKQMALHRFFGLEKRLSRNASLKNSYSEFMNEYLALGHMEAVKYHELEMKQNVYYLPHHAVIRENSSTTKLRVVFDASARTTSGKSLNDILHVGPTVQDDLINIMIRFRTKKIALCADIEKMYRQIRIAEEDSWLQLIHWRDNPSSPLNVFRLTTVTYGTAAAPFLATNTLNTLAMQIKETAPEASSVIAQDFYVDDLMTGVDTVENAIQLRDQLIKSLSSVGLRLRKWASNCSQVLSDLPTEDVVNFRDTGSTEASLKTLGMSWRPKSDIFFYIIQNLNLALKCTKRNVLSDLARVFDPLGLISPTSVQFKIIIKDLWKMKVDWDDEAPPEISAKWKRAREDLMELNALTIPRLVSEANSITDEIQLHGFSDASEAAYGACIYLRSRKNNQYVTHLLISKSRIAPEKTTTLPRLELCAAVLLARLYHKVKSALTSIQKSYFWTDSTIVIAWLESPSSHWKTYVANRVAEVQEYTNPASWNHVSSEDNPADIVSRGKSAKELLHSSLWWHGPRWLENDEWPCMTTMIKNETVLEKRKVKENANFVAIDDEGSSIPYERYSSFTKLIRVIAYCLRFSANAKVKKSDRVTTSLTTVEYRTATSKLIIDCQQERFKDDIHRIITKGNVSKKSKLRQLNPFIDDVGLLRVGGRLQNSSFAYGQQHPIILPKCQFTSLLFTYTHLALLHCGPQLLLSSIRRTYWPLGARALSKKIVHSCVPCYKVKPQSVTPIMGQLPKCRTEQTQVFAKTGVDYCGPFFLRTSRRRNSSVAKTYVAIFVCMATKAVHIELALDLSTAEFLNVLKRFVGRRGNPSQLYSDNGRNFVGASKELKELTALFNSKEHQHEVNDFAAQRNIEWHFIPPLAPQFGGLWEASVKSFKYHLKRIAGNSSLTYQEMVTLLVLIEACLNSRPISQMSNDPADLEPITPGHFLIGRSLTAPAEPDLQLISENRLSQWQRIQKMSQQFWQRWSNEYIATLQQRPKWSKDQPNQLTEGQLVLIEDKNAPPLRWKLGRVSKLFPGQDGVLRVAEVQTTKGPLRRAIRQLCPLPQK</sequence>
<name>A0AAV0VR22_9HEMI</name>
<dbReference type="InterPro" id="IPR005312">
    <property type="entry name" value="DUF1759"/>
</dbReference>
<dbReference type="Gene3D" id="3.10.10.10">
    <property type="entry name" value="HIV Type 1 Reverse Transcriptase, subunit A, domain 1"/>
    <property type="match status" value="1"/>
</dbReference>
<keyword evidence="3" id="KW-1185">Reference proteome</keyword>
<dbReference type="Gene3D" id="2.40.70.10">
    <property type="entry name" value="Acid Proteases"/>
    <property type="match status" value="1"/>
</dbReference>
<dbReference type="Gene3D" id="3.30.70.270">
    <property type="match status" value="1"/>
</dbReference>
<dbReference type="PANTHER" id="PTHR47331:SF5">
    <property type="entry name" value="RIBONUCLEASE H"/>
    <property type="match status" value="1"/>
</dbReference>
<dbReference type="InterPro" id="IPR021109">
    <property type="entry name" value="Peptidase_aspartic_dom_sf"/>
</dbReference>
<dbReference type="PANTHER" id="PTHR47331">
    <property type="entry name" value="PHD-TYPE DOMAIN-CONTAINING PROTEIN"/>
    <property type="match status" value="1"/>
</dbReference>
<evidence type="ECO:0000259" key="1">
    <source>
        <dbReference type="PROSITE" id="PS50994"/>
    </source>
</evidence>
<reference evidence="2 3" key="1">
    <citation type="submission" date="2023-01" db="EMBL/GenBank/DDBJ databases">
        <authorList>
            <person name="Whitehead M."/>
        </authorList>
    </citation>
    <scope>NUCLEOTIDE SEQUENCE [LARGE SCALE GENOMIC DNA]</scope>
</reference>
<evidence type="ECO:0000313" key="2">
    <source>
        <dbReference type="EMBL" id="CAI6345637.1"/>
    </source>
</evidence>
<dbReference type="InterPro" id="IPR001584">
    <property type="entry name" value="Integrase_cat-core"/>
</dbReference>
<dbReference type="Gene3D" id="3.30.420.10">
    <property type="entry name" value="Ribonuclease H-like superfamily/Ribonuclease H"/>
    <property type="match status" value="1"/>
</dbReference>
<dbReference type="InterPro" id="IPR043128">
    <property type="entry name" value="Rev_trsase/Diguanyl_cyclase"/>
</dbReference>
<dbReference type="InterPro" id="IPR012337">
    <property type="entry name" value="RNaseH-like_sf"/>
</dbReference>
<dbReference type="Pfam" id="PF05380">
    <property type="entry name" value="Peptidase_A17"/>
    <property type="match status" value="1"/>
</dbReference>
<dbReference type="EMBL" id="CARXXK010000001">
    <property type="protein sequence ID" value="CAI6345637.1"/>
    <property type="molecule type" value="Genomic_DNA"/>
</dbReference>
<accession>A0AAV0VR22</accession>
<dbReference type="InterPro" id="IPR043502">
    <property type="entry name" value="DNA/RNA_pol_sf"/>
</dbReference>
<dbReference type="InterPro" id="IPR036397">
    <property type="entry name" value="RNaseH_sf"/>
</dbReference>
<dbReference type="InterPro" id="IPR008042">
    <property type="entry name" value="Retrotrans_Pao"/>
</dbReference>
<gene>
    <name evidence="2" type="ORF">MEUPH1_LOCUS2624</name>
</gene>
<dbReference type="GO" id="GO:0003676">
    <property type="term" value="F:nucleic acid binding"/>
    <property type="evidence" value="ECO:0007669"/>
    <property type="project" value="InterPro"/>
</dbReference>
<dbReference type="SUPFAM" id="SSF53098">
    <property type="entry name" value="Ribonuclease H-like"/>
    <property type="match status" value="1"/>
</dbReference>
<dbReference type="GO" id="GO:0015074">
    <property type="term" value="P:DNA integration"/>
    <property type="evidence" value="ECO:0007669"/>
    <property type="project" value="InterPro"/>
</dbReference>
<dbReference type="SUPFAM" id="SSF56672">
    <property type="entry name" value="DNA/RNA polymerases"/>
    <property type="match status" value="1"/>
</dbReference>
<feature type="domain" description="Integrase catalytic" evidence="1">
    <location>
        <begin position="1400"/>
        <end position="1603"/>
    </location>
</feature>
<dbReference type="Proteomes" id="UP001160148">
    <property type="component" value="Unassembled WGS sequence"/>
</dbReference>
<comment type="caution">
    <text evidence="2">The sequence shown here is derived from an EMBL/GenBank/DDBJ whole genome shotgun (WGS) entry which is preliminary data.</text>
</comment>
<dbReference type="GO" id="GO:0071897">
    <property type="term" value="P:DNA biosynthetic process"/>
    <property type="evidence" value="ECO:0007669"/>
    <property type="project" value="UniProtKB-ARBA"/>
</dbReference>
<dbReference type="InterPro" id="IPR040676">
    <property type="entry name" value="DUF5641"/>
</dbReference>
<proteinExistence type="predicted"/>
<evidence type="ECO:0000313" key="3">
    <source>
        <dbReference type="Proteomes" id="UP001160148"/>
    </source>
</evidence>
<dbReference type="PROSITE" id="PS50994">
    <property type="entry name" value="INTEGRASE"/>
    <property type="match status" value="1"/>
</dbReference>
<dbReference type="Pfam" id="PF03564">
    <property type="entry name" value="DUF1759"/>
    <property type="match status" value="1"/>
</dbReference>